<sequence length="89" mass="9946">MRWVVTAVRHARNFSDLAALFDENLFIVLLQGPISTHFPGLSKKIYSSTDKTQKQSKVKQFGLFKTSIPLFSRMKKKSTPLATLGTGTS</sequence>
<proteinExistence type="predicted"/>
<dbReference type="Proteomes" id="UP001307889">
    <property type="component" value="Chromosome 5"/>
</dbReference>
<organism evidence="1 2">
    <name type="scientific">Nesidiocoris tenuis</name>
    <dbReference type="NCBI Taxonomy" id="355587"/>
    <lineage>
        <taxon>Eukaryota</taxon>
        <taxon>Metazoa</taxon>
        <taxon>Ecdysozoa</taxon>
        <taxon>Arthropoda</taxon>
        <taxon>Hexapoda</taxon>
        <taxon>Insecta</taxon>
        <taxon>Pterygota</taxon>
        <taxon>Neoptera</taxon>
        <taxon>Paraneoptera</taxon>
        <taxon>Hemiptera</taxon>
        <taxon>Heteroptera</taxon>
        <taxon>Panheteroptera</taxon>
        <taxon>Cimicomorpha</taxon>
        <taxon>Miridae</taxon>
        <taxon>Dicyphina</taxon>
        <taxon>Nesidiocoris</taxon>
    </lineage>
</organism>
<dbReference type="EMBL" id="AP028913">
    <property type="protein sequence ID" value="BES94358.1"/>
    <property type="molecule type" value="Genomic_DNA"/>
</dbReference>
<reference evidence="1 2" key="1">
    <citation type="submission" date="2023-09" db="EMBL/GenBank/DDBJ databases">
        <title>Nesidiocoris tenuis whole genome shotgun sequence.</title>
        <authorList>
            <person name="Shibata T."/>
            <person name="Shimoda M."/>
            <person name="Kobayashi T."/>
            <person name="Uehara T."/>
        </authorList>
    </citation>
    <scope>NUCLEOTIDE SEQUENCE [LARGE SCALE GENOMIC DNA]</scope>
    <source>
        <strain evidence="1 2">Japan</strain>
    </source>
</reference>
<evidence type="ECO:0000313" key="1">
    <source>
        <dbReference type="EMBL" id="BES94358.1"/>
    </source>
</evidence>
<accession>A0ABN7AR00</accession>
<protein>
    <submittedName>
        <fullName evidence="1">Uncharacterized protein</fullName>
    </submittedName>
</protein>
<gene>
    <name evidence="1" type="ORF">NTJ_07167</name>
</gene>
<name>A0ABN7AR00_9HEMI</name>
<evidence type="ECO:0000313" key="2">
    <source>
        <dbReference type="Proteomes" id="UP001307889"/>
    </source>
</evidence>
<keyword evidence="2" id="KW-1185">Reference proteome</keyword>